<proteinExistence type="predicted"/>
<name>A0ABN2W8T0_9ACTN</name>
<protein>
    <submittedName>
        <fullName evidence="1">Uncharacterized protein</fullName>
    </submittedName>
</protein>
<evidence type="ECO:0000313" key="2">
    <source>
        <dbReference type="Proteomes" id="UP001500897"/>
    </source>
</evidence>
<gene>
    <name evidence="1" type="ORF">GCM10009759_07610</name>
</gene>
<evidence type="ECO:0000313" key="1">
    <source>
        <dbReference type="EMBL" id="GAA2086704.1"/>
    </source>
</evidence>
<accession>A0ABN2W8T0</accession>
<comment type="caution">
    <text evidence="1">The sequence shown here is derived from an EMBL/GenBank/DDBJ whole genome shotgun (WGS) entry which is preliminary data.</text>
</comment>
<sequence length="167" mass="17588">MRGMTVRVPLRLSRTTDRGCHGDLLLELGGWRHECDSYYLAIDDSPRAGADIAQGLVRLLDQWLEQLERLPQLGTGGRVFLPFDFSDEYTGWLRVSSGGGGPVTVEAGWSGVEGWSFHPSDIAATAGLVGDFKPIDGAGIECGLGDLVAAVTGNRVELGAGTAGGTA</sequence>
<reference evidence="1 2" key="1">
    <citation type="journal article" date="2019" name="Int. J. Syst. Evol. Microbiol.">
        <title>The Global Catalogue of Microorganisms (GCM) 10K type strain sequencing project: providing services to taxonomists for standard genome sequencing and annotation.</title>
        <authorList>
            <consortium name="The Broad Institute Genomics Platform"/>
            <consortium name="The Broad Institute Genome Sequencing Center for Infectious Disease"/>
            <person name="Wu L."/>
            <person name="Ma J."/>
        </authorList>
    </citation>
    <scope>NUCLEOTIDE SEQUENCE [LARGE SCALE GENOMIC DNA]</scope>
    <source>
        <strain evidence="1 2">JCM 14559</strain>
    </source>
</reference>
<dbReference type="Proteomes" id="UP001500897">
    <property type="component" value="Unassembled WGS sequence"/>
</dbReference>
<dbReference type="EMBL" id="BAAANS010000003">
    <property type="protein sequence ID" value="GAA2086704.1"/>
    <property type="molecule type" value="Genomic_DNA"/>
</dbReference>
<organism evidence="1 2">
    <name type="scientific">Kitasatospora saccharophila</name>
    <dbReference type="NCBI Taxonomy" id="407973"/>
    <lineage>
        <taxon>Bacteria</taxon>
        <taxon>Bacillati</taxon>
        <taxon>Actinomycetota</taxon>
        <taxon>Actinomycetes</taxon>
        <taxon>Kitasatosporales</taxon>
        <taxon>Streptomycetaceae</taxon>
        <taxon>Kitasatospora</taxon>
    </lineage>
</organism>
<keyword evidence="2" id="KW-1185">Reference proteome</keyword>